<dbReference type="InterPro" id="IPR039421">
    <property type="entry name" value="Type_1_exporter"/>
</dbReference>
<feature type="transmembrane region" description="Helical" evidence="7">
    <location>
        <begin position="72"/>
        <end position="95"/>
    </location>
</feature>
<reference evidence="10 11" key="1">
    <citation type="journal article" date="2019" name="Int. J. Syst. Evol. Microbiol.">
        <title>The Global Catalogue of Microorganisms (GCM) 10K type strain sequencing project: providing services to taxonomists for standard genome sequencing and annotation.</title>
        <authorList>
            <consortium name="The Broad Institute Genomics Platform"/>
            <consortium name="The Broad Institute Genome Sequencing Center for Infectious Disease"/>
            <person name="Wu L."/>
            <person name="Ma J."/>
        </authorList>
    </citation>
    <scope>NUCLEOTIDE SEQUENCE [LARGE SCALE GENOMIC DNA]</scope>
    <source>
        <strain evidence="10 11">JCM 9383</strain>
    </source>
</reference>
<evidence type="ECO:0000256" key="3">
    <source>
        <dbReference type="ARBA" id="ARBA00022741"/>
    </source>
</evidence>
<feature type="transmembrane region" description="Helical" evidence="7">
    <location>
        <begin position="181"/>
        <end position="200"/>
    </location>
</feature>
<organism evidence="10 11">
    <name type="scientific">Saccharopolyspora taberi</name>
    <dbReference type="NCBI Taxonomy" id="60895"/>
    <lineage>
        <taxon>Bacteria</taxon>
        <taxon>Bacillati</taxon>
        <taxon>Actinomycetota</taxon>
        <taxon>Actinomycetes</taxon>
        <taxon>Pseudonocardiales</taxon>
        <taxon>Pseudonocardiaceae</taxon>
        <taxon>Saccharopolyspora</taxon>
    </lineage>
</organism>
<evidence type="ECO:0000259" key="8">
    <source>
        <dbReference type="PROSITE" id="PS50893"/>
    </source>
</evidence>
<evidence type="ECO:0000256" key="6">
    <source>
        <dbReference type="ARBA" id="ARBA00023136"/>
    </source>
</evidence>
<evidence type="ECO:0000256" key="1">
    <source>
        <dbReference type="ARBA" id="ARBA00004651"/>
    </source>
</evidence>
<feature type="transmembrane region" description="Helical" evidence="7">
    <location>
        <begin position="269"/>
        <end position="289"/>
    </location>
</feature>
<dbReference type="InterPro" id="IPR027417">
    <property type="entry name" value="P-loop_NTPase"/>
</dbReference>
<dbReference type="Proteomes" id="UP001500979">
    <property type="component" value="Unassembled WGS sequence"/>
</dbReference>
<accession>A0ABN3V1X7</accession>
<evidence type="ECO:0008006" key="12">
    <source>
        <dbReference type="Google" id="ProtNLM"/>
    </source>
</evidence>
<dbReference type="EMBL" id="BAAAUX010000002">
    <property type="protein sequence ID" value="GAA2775260.1"/>
    <property type="molecule type" value="Genomic_DNA"/>
</dbReference>
<dbReference type="PANTHER" id="PTHR24221:SF654">
    <property type="entry name" value="ATP-BINDING CASSETTE SUB-FAMILY B MEMBER 6"/>
    <property type="match status" value="1"/>
</dbReference>
<dbReference type="SUPFAM" id="SSF90123">
    <property type="entry name" value="ABC transporter transmembrane region"/>
    <property type="match status" value="1"/>
</dbReference>
<evidence type="ECO:0000313" key="11">
    <source>
        <dbReference type="Proteomes" id="UP001500979"/>
    </source>
</evidence>
<protein>
    <recommendedName>
        <fullName evidence="12">ABC transporter ATP-binding protein</fullName>
    </recommendedName>
</protein>
<feature type="transmembrane region" description="Helical" evidence="7">
    <location>
        <begin position="151"/>
        <end position="175"/>
    </location>
</feature>
<name>A0ABN3V1X7_9PSEU</name>
<comment type="subcellular location">
    <subcellularLocation>
        <location evidence="1">Cell membrane</location>
        <topology evidence="1">Multi-pass membrane protein</topology>
    </subcellularLocation>
</comment>
<dbReference type="InterPro" id="IPR003439">
    <property type="entry name" value="ABC_transporter-like_ATP-bd"/>
</dbReference>
<evidence type="ECO:0000313" key="10">
    <source>
        <dbReference type="EMBL" id="GAA2775260.1"/>
    </source>
</evidence>
<dbReference type="SUPFAM" id="SSF52540">
    <property type="entry name" value="P-loop containing nucleoside triphosphate hydrolases"/>
    <property type="match status" value="1"/>
</dbReference>
<dbReference type="InterPro" id="IPR036640">
    <property type="entry name" value="ABC1_TM_sf"/>
</dbReference>
<keyword evidence="3" id="KW-0547">Nucleotide-binding</keyword>
<keyword evidence="2 7" id="KW-0812">Transmembrane</keyword>
<gene>
    <name evidence="10" type="ORF">GCM10010470_04200</name>
</gene>
<proteinExistence type="predicted"/>
<dbReference type="CDD" id="cd07346">
    <property type="entry name" value="ABC_6TM_exporters"/>
    <property type="match status" value="1"/>
</dbReference>
<comment type="caution">
    <text evidence="10">The sequence shown here is derived from an EMBL/GenBank/DDBJ whole genome shotgun (WGS) entry which is preliminary data.</text>
</comment>
<evidence type="ECO:0000256" key="5">
    <source>
        <dbReference type="ARBA" id="ARBA00022989"/>
    </source>
</evidence>
<dbReference type="InterPro" id="IPR011527">
    <property type="entry name" value="ABC1_TM_dom"/>
</dbReference>
<feature type="transmembrane region" description="Helical" evidence="7">
    <location>
        <begin position="41"/>
        <end position="66"/>
    </location>
</feature>
<keyword evidence="11" id="KW-1185">Reference proteome</keyword>
<dbReference type="PROSITE" id="PS50893">
    <property type="entry name" value="ABC_TRANSPORTER_2"/>
    <property type="match status" value="1"/>
</dbReference>
<dbReference type="Gene3D" id="3.40.50.300">
    <property type="entry name" value="P-loop containing nucleotide triphosphate hydrolases"/>
    <property type="match status" value="1"/>
</dbReference>
<keyword evidence="5 7" id="KW-1133">Transmembrane helix</keyword>
<dbReference type="PROSITE" id="PS50929">
    <property type="entry name" value="ABC_TM1F"/>
    <property type="match status" value="1"/>
</dbReference>
<evidence type="ECO:0000256" key="7">
    <source>
        <dbReference type="SAM" id="Phobius"/>
    </source>
</evidence>
<sequence>MAGGTSWAARSGFARFAAPDRAESEDAAAGRGLLFAGVRDAPLWSVVLVVSVIAKSAAALALPAAVAAGIDAAVSGSGATGPVLVAALAVLVLTVTDAGAELANAYYVTDVTAGLRNRLVRHALALGVPGRRRFAAGDVLSRLTADAARPATFLSVLITIGVSVLMLAGCLVALALIDWTLALTLLVGIPPAVLIVRWFVAGAGGPFLRYQQLQAEVVTRLLDALRGVRTIRASGVRDAETARVLRPVPRLNETGRQVWAAQAQVSWQLLLLIPMLQIAVLCVGGFGLSAGRISAGELVAAAGYVLLAVGSFEAVDSIVKLLTARIGATRVATVLSAPAPAVASEPRRVGDGRVELRGITVRSGEQLVLDHVDLTIPAGFSVAAVGRSGAGKSLLAAVMGRLVRPESGTATIDGTPLDDFPEDALREAVACAFERPALLGATIHDTIAYARPGASRAEVRRAARAAQADHFIRRLPGGYDTPLREARFSGGEVQRLGLARVMLTDARIVLLDDATSSLDTATEMEVAHALQKLLAGRTTLLVAHRAGTAARADLVAWLDGGRVRALAPHDELWLDPAYREVFGA</sequence>
<evidence type="ECO:0000256" key="2">
    <source>
        <dbReference type="ARBA" id="ARBA00022692"/>
    </source>
</evidence>
<dbReference type="InterPro" id="IPR003593">
    <property type="entry name" value="AAA+_ATPase"/>
</dbReference>
<dbReference type="Pfam" id="PF00005">
    <property type="entry name" value="ABC_tran"/>
    <property type="match status" value="1"/>
</dbReference>
<keyword evidence="4" id="KW-0067">ATP-binding</keyword>
<dbReference type="PANTHER" id="PTHR24221">
    <property type="entry name" value="ATP-BINDING CASSETTE SUB-FAMILY B"/>
    <property type="match status" value="1"/>
</dbReference>
<feature type="domain" description="ABC transmembrane type-1" evidence="9">
    <location>
        <begin position="46"/>
        <end position="312"/>
    </location>
</feature>
<feature type="domain" description="ABC transporter" evidence="8">
    <location>
        <begin position="354"/>
        <end position="584"/>
    </location>
</feature>
<dbReference type="Pfam" id="PF00664">
    <property type="entry name" value="ABC_membrane"/>
    <property type="match status" value="1"/>
</dbReference>
<keyword evidence="6 7" id="KW-0472">Membrane</keyword>
<dbReference type="RefSeq" id="WP_344677594.1">
    <property type="nucleotide sequence ID" value="NZ_BAAAUX010000002.1"/>
</dbReference>
<evidence type="ECO:0000256" key="4">
    <source>
        <dbReference type="ARBA" id="ARBA00022840"/>
    </source>
</evidence>
<evidence type="ECO:0000259" key="9">
    <source>
        <dbReference type="PROSITE" id="PS50929"/>
    </source>
</evidence>
<dbReference type="Gene3D" id="1.20.1560.10">
    <property type="entry name" value="ABC transporter type 1, transmembrane domain"/>
    <property type="match status" value="1"/>
</dbReference>
<dbReference type="SMART" id="SM00382">
    <property type="entry name" value="AAA"/>
    <property type="match status" value="1"/>
</dbReference>